<evidence type="ECO:0000313" key="3">
    <source>
        <dbReference type="EMBL" id="AGS34164.1"/>
    </source>
</evidence>
<dbReference type="RefSeq" id="WP_020934097.1">
    <property type="nucleotide sequence ID" value="NC_021915.1"/>
</dbReference>
<protein>
    <recommendedName>
        <fullName evidence="5">DUF4282 domain-containing protein</fullName>
    </recommendedName>
</protein>
<feature type="transmembrane region" description="Helical" evidence="2">
    <location>
        <begin position="146"/>
        <end position="169"/>
    </location>
</feature>
<feature type="region of interest" description="Disordered" evidence="1">
    <location>
        <begin position="1"/>
        <end position="93"/>
    </location>
</feature>
<evidence type="ECO:0000256" key="1">
    <source>
        <dbReference type="SAM" id="MobiDB-lite"/>
    </source>
</evidence>
<evidence type="ECO:0008006" key="5">
    <source>
        <dbReference type="Google" id="ProtNLM"/>
    </source>
</evidence>
<keyword evidence="2" id="KW-1133">Transmembrane helix</keyword>
<dbReference type="HOGENOM" id="CLU_1218141_0_0_11"/>
<keyword evidence="4" id="KW-1185">Reference proteome</keyword>
<proteinExistence type="predicted"/>
<feature type="transmembrane region" description="Helical" evidence="2">
    <location>
        <begin position="175"/>
        <end position="204"/>
    </location>
</feature>
<keyword evidence="2" id="KW-0812">Transmembrane</keyword>
<gene>
    <name evidence="3" type="ORF">B841_03405</name>
</gene>
<accession>S5SSN7</accession>
<evidence type="ECO:0000256" key="2">
    <source>
        <dbReference type="SAM" id="Phobius"/>
    </source>
</evidence>
<dbReference type="eggNOG" id="COG5164">
    <property type="taxonomic scope" value="Bacteria"/>
</dbReference>
<dbReference type="Pfam" id="PF14110">
    <property type="entry name" value="DUF4282"/>
    <property type="match status" value="1"/>
</dbReference>
<dbReference type="OrthoDB" id="3261033at2"/>
<dbReference type="STRING" id="1224163.B841_03405"/>
<evidence type="ECO:0000313" key="4">
    <source>
        <dbReference type="Proteomes" id="UP000015388"/>
    </source>
</evidence>
<reference evidence="3 4" key="1">
    <citation type="submission" date="2012-11" db="EMBL/GenBank/DDBJ databases">
        <title>The complete genome sequence of Corynebacterium maris Coryn-1 (=DSM 45190).</title>
        <authorList>
            <person name="Schaffert L."/>
            <person name="Albersmeier A."/>
            <person name="Kalinowski J."/>
            <person name="Ruckert C."/>
        </authorList>
    </citation>
    <scope>NUCLEOTIDE SEQUENCE [LARGE SCALE GENOMIC DNA]</scope>
    <source>
        <strain evidence="4">Coryn-1</strain>
    </source>
</reference>
<name>S5SSN7_9CORY</name>
<dbReference type="PATRIC" id="fig|1224163.3.peg.684"/>
<organism evidence="3 4">
    <name type="scientific">Corynebacterium maris DSM 45190</name>
    <dbReference type="NCBI Taxonomy" id="1224163"/>
    <lineage>
        <taxon>Bacteria</taxon>
        <taxon>Bacillati</taxon>
        <taxon>Actinomycetota</taxon>
        <taxon>Actinomycetes</taxon>
        <taxon>Mycobacteriales</taxon>
        <taxon>Corynebacteriaceae</taxon>
        <taxon>Corynebacterium</taxon>
    </lineage>
</organism>
<dbReference type="KEGG" id="cmd:B841_03405"/>
<dbReference type="EMBL" id="CP003924">
    <property type="protein sequence ID" value="AGS34164.1"/>
    <property type="molecule type" value="Genomic_DNA"/>
</dbReference>
<feature type="compositionally biased region" description="Polar residues" evidence="1">
    <location>
        <begin position="33"/>
        <end position="63"/>
    </location>
</feature>
<sequence>MTQPPYDNDPENTGDDSPTPPKQNPLRPEPTDTGGSTPAGENSAQEDTSPYGTGWQSPDSSAKQHPGYNSYGSGQQDYPGAQQPYGTAHQGYGTGQTGYGSASGYPSYGAPASGPAGSTSEQGKGFFSALFDFSFDHFVAVKFARVIYIIAVILAAATLIFGWLLPALAMFGESFFGGIALLLFAWIPVGLIALVQLVFIRVFLEFVISSVKTAENTSKLVEQGTSR</sequence>
<keyword evidence="2" id="KW-0472">Membrane</keyword>
<dbReference type="Proteomes" id="UP000015388">
    <property type="component" value="Chromosome"/>
</dbReference>
<dbReference type="AlphaFoldDB" id="S5SSN7"/>
<dbReference type="InterPro" id="IPR025557">
    <property type="entry name" value="DUF4282"/>
</dbReference>